<dbReference type="OrthoDB" id="14923at10239"/>
<gene>
    <name evidence="1" type="ORF">P60_gp31</name>
</gene>
<dbReference type="EMBL" id="AF338467">
    <property type="protein sequence ID" value="AGA17890.1"/>
    <property type="molecule type" value="Genomic_DNA"/>
</dbReference>
<keyword evidence="2" id="KW-1185">Reference proteome</keyword>
<dbReference type="InterPro" id="IPR016181">
    <property type="entry name" value="Acyl_CoA_acyltransferase"/>
</dbReference>
<dbReference type="KEGG" id="vg:26066761"/>
<dbReference type="Proteomes" id="UP000001761">
    <property type="component" value="Segment"/>
</dbReference>
<evidence type="ECO:0000313" key="1">
    <source>
        <dbReference type="EMBL" id="AGA17890.1"/>
    </source>
</evidence>
<dbReference type="SUPFAM" id="SSF55729">
    <property type="entry name" value="Acyl-CoA N-acyltransferases (Nat)"/>
    <property type="match status" value="1"/>
</dbReference>
<organism evidence="1 2">
    <name type="scientific">Synechococcus phage P60</name>
    <dbReference type="NCBI Taxonomy" id="2905923"/>
    <lineage>
        <taxon>Viruses</taxon>
        <taxon>Duplodnaviria</taxon>
        <taxon>Heunggongvirae</taxon>
        <taxon>Uroviricota</taxon>
        <taxon>Caudoviricetes</taxon>
        <taxon>Autographivirales</taxon>
        <taxon>Tiilvirus</taxon>
        <taxon>Tiilvirus P60</taxon>
    </lineage>
</organism>
<name>L0CQN1_9CAUD</name>
<protein>
    <recommendedName>
        <fullName evidence="3">Internal virion protein A</fullName>
    </recommendedName>
</protein>
<sequence>MPQSDNNRPATQADITELIQNIRQEDREEIEGLGHSVLALHLSLDVSENVTAMVAPDGSIAGVAGLVDMGNRVGEIWMVCTKAIERNPIALLKGAKWWLPKVSKNYDILYNIVSKDNLVHRRLLKKLGFRGLRYVQPAPLYKPYIEFVKLCASS</sequence>
<accession>L0CQN1</accession>
<evidence type="ECO:0000313" key="2">
    <source>
        <dbReference type="Proteomes" id="UP000001761"/>
    </source>
</evidence>
<reference evidence="1 2" key="1">
    <citation type="journal article" date="2002" name="Appl. Environ. Microbiol.">
        <title>Genomic sequence and evolution of marine cyanophage P60: a new insight on lytic and lysogenic phages.</title>
        <authorList>
            <person name="Chen F."/>
            <person name="Lu J."/>
        </authorList>
    </citation>
    <scope>NUCLEOTIDE SEQUENCE</scope>
</reference>
<evidence type="ECO:0008006" key="3">
    <source>
        <dbReference type="Google" id="ProtNLM"/>
    </source>
</evidence>
<proteinExistence type="predicted"/>
<dbReference type="RefSeq" id="YP_009173809.1">
    <property type="nucleotide sequence ID" value="NC_003390.2"/>
</dbReference>
<dbReference type="GeneID" id="26066761"/>